<keyword evidence="3" id="KW-1185">Reference proteome</keyword>
<name>A0A4S8LVW3_DENBC</name>
<dbReference type="Proteomes" id="UP000297245">
    <property type="component" value="Unassembled WGS sequence"/>
</dbReference>
<evidence type="ECO:0000313" key="3">
    <source>
        <dbReference type="Proteomes" id="UP000297245"/>
    </source>
</evidence>
<proteinExistence type="predicted"/>
<accession>A0A4S8LVW3</accession>
<feature type="region of interest" description="Disordered" evidence="1">
    <location>
        <begin position="1"/>
        <end position="20"/>
    </location>
</feature>
<organism evidence="2 3">
    <name type="scientific">Dendrothele bispora (strain CBS 962.96)</name>
    <dbReference type="NCBI Taxonomy" id="1314807"/>
    <lineage>
        <taxon>Eukaryota</taxon>
        <taxon>Fungi</taxon>
        <taxon>Dikarya</taxon>
        <taxon>Basidiomycota</taxon>
        <taxon>Agaricomycotina</taxon>
        <taxon>Agaricomycetes</taxon>
        <taxon>Agaricomycetidae</taxon>
        <taxon>Agaricales</taxon>
        <taxon>Agaricales incertae sedis</taxon>
        <taxon>Dendrothele</taxon>
    </lineage>
</organism>
<protein>
    <submittedName>
        <fullName evidence="2">Uncharacterized protein</fullName>
    </submittedName>
</protein>
<dbReference type="EMBL" id="ML179239">
    <property type="protein sequence ID" value="THU93806.1"/>
    <property type="molecule type" value="Genomic_DNA"/>
</dbReference>
<reference evidence="2 3" key="1">
    <citation type="journal article" date="2019" name="Nat. Ecol. Evol.">
        <title>Megaphylogeny resolves global patterns of mushroom evolution.</title>
        <authorList>
            <person name="Varga T."/>
            <person name="Krizsan K."/>
            <person name="Foldi C."/>
            <person name="Dima B."/>
            <person name="Sanchez-Garcia M."/>
            <person name="Sanchez-Ramirez S."/>
            <person name="Szollosi G.J."/>
            <person name="Szarkandi J.G."/>
            <person name="Papp V."/>
            <person name="Albert L."/>
            <person name="Andreopoulos W."/>
            <person name="Angelini C."/>
            <person name="Antonin V."/>
            <person name="Barry K.W."/>
            <person name="Bougher N.L."/>
            <person name="Buchanan P."/>
            <person name="Buyck B."/>
            <person name="Bense V."/>
            <person name="Catcheside P."/>
            <person name="Chovatia M."/>
            <person name="Cooper J."/>
            <person name="Damon W."/>
            <person name="Desjardin D."/>
            <person name="Finy P."/>
            <person name="Geml J."/>
            <person name="Haridas S."/>
            <person name="Hughes K."/>
            <person name="Justo A."/>
            <person name="Karasinski D."/>
            <person name="Kautmanova I."/>
            <person name="Kiss B."/>
            <person name="Kocsube S."/>
            <person name="Kotiranta H."/>
            <person name="LaButti K.M."/>
            <person name="Lechner B.E."/>
            <person name="Liimatainen K."/>
            <person name="Lipzen A."/>
            <person name="Lukacs Z."/>
            <person name="Mihaltcheva S."/>
            <person name="Morgado L.N."/>
            <person name="Niskanen T."/>
            <person name="Noordeloos M.E."/>
            <person name="Ohm R.A."/>
            <person name="Ortiz-Santana B."/>
            <person name="Ovrebo C."/>
            <person name="Racz N."/>
            <person name="Riley R."/>
            <person name="Savchenko A."/>
            <person name="Shiryaev A."/>
            <person name="Soop K."/>
            <person name="Spirin V."/>
            <person name="Szebenyi C."/>
            <person name="Tomsovsky M."/>
            <person name="Tulloss R.E."/>
            <person name="Uehling J."/>
            <person name="Grigoriev I.V."/>
            <person name="Vagvolgyi C."/>
            <person name="Papp T."/>
            <person name="Martin F.M."/>
            <person name="Miettinen O."/>
            <person name="Hibbett D.S."/>
            <person name="Nagy L.G."/>
        </authorList>
    </citation>
    <scope>NUCLEOTIDE SEQUENCE [LARGE SCALE GENOMIC DNA]</scope>
    <source>
        <strain evidence="2 3">CBS 962.96</strain>
    </source>
</reference>
<gene>
    <name evidence="2" type="ORF">K435DRAFT_779704</name>
</gene>
<evidence type="ECO:0000256" key="1">
    <source>
        <dbReference type="SAM" id="MobiDB-lite"/>
    </source>
</evidence>
<sequence>MSAYTARPRDPNSVSKFNSVKSDPCSLVSQLSWKNVTCRGCGTRVPQDSDRRDFGNWERHRASCDKLRGDVRVWAHPPPSA</sequence>
<dbReference type="AlphaFoldDB" id="A0A4S8LVW3"/>
<evidence type="ECO:0000313" key="2">
    <source>
        <dbReference type="EMBL" id="THU93806.1"/>
    </source>
</evidence>